<gene>
    <name evidence="1" type="ORF">F383_26155</name>
</gene>
<comment type="caution">
    <text evidence="1">The sequence shown here is derived from an EMBL/GenBank/DDBJ whole genome shotgun (WGS) entry which is preliminary data.</text>
</comment>
<reference evidence="2" key="1">
    <citation type="submission" date="2014-09" db="EMBL/GenBank/DDBJ databases">
        <authorList>
            <person name="Mudge J."/>
            <person name="Ramaraj T."/>
            <person name="Lindquist I.E."/>
            <person name="Bharti A.K."/>
            <person name="Sundararajan A."/>
            <person name="Cameron C.T."/>
            <person name="Woodward J.E."/>
            <person name="May G.D."/>
            <person name="Brubaker C."/>
            <person name="Broadhvest J."/>
            <person name="Wilkins T.A."/>
        </authorList>
    </citation>
    <scope>NUCLEOTIDE SEQUENCE</scope>
    <source>
        <strain evidence="2">cv. AKA8401</strain>
    </source>
</reference>
<dbReference type="EMBL" id="JRRC01236618">
    <property type="protein sequence ID" value="KHG02052.1"/>
    <property type="molecule type" value="Genomic_DNA"/>
</dbReference>
<sequence>MFFMICYTVYEFIDSMFLQF</sequence>
<evidence type="ECO:0000313" key="1">
    <source>
        <dbReference type="EMBL" id="KHG02052.1"/>
    </source>
</evidence>
<dbReference type="AlphaFoldDB" id="A0A0B0MNV2"/>
<protein>
    <submittedName>
        <fullName evidence="1">Uncharacterized protein</fullName>
    </submittedName>
</protein>
<proteinExistence type="predicted"/>
<evidence type="ECO:0000313" key="2">
    <source>
        <dbReference type="Proteomes" id="UP000032142"/>
    </source>
</evidence>
<dbReference type="Proteomes" id="UP000032142">
    <property type="component" value="Unassembled WGS sequence"/>
</dbReference>
<accession>A0A0B0MNV2</accession>
<keyword evidence="2" id="KW-1185">Reference proteome</keyword>
<organism evidence="1 2">
    <name type="scientific">Gossypium arboreum</name>
    <name type="common">Tree cotton</name>
    <name type="synonym">Gossypium nanking</name>
    <dbReference type="NCBI Taxonomy" id="29729"/>
    <lineage>
        <taxon>Eukaryota</taxon>
        <taxon>Viridiplantae</taxon>
        <taxon>Streptophyta</taxon>
        <taxon>Embryophyta</taxon>
        <taxon>Tracheophyta</taxon>
        <taxon>Spermatophyta</taxon>
        <taxon>Magnoliopsida</taxon>
        <taxon>eudicotyledons</taxon>
        <taxon>Gunneridae</taxon>
        <taxon>Pentapetalae</taxon>
        <taxon>rosids</taxon>
        <taxon>malvids</taxon>
        <taxon>Malvales</taxon>
        <taxon>Malvaceae</taxon>
        <taxon>Malvoideae</taxon>
        <taxon>Gossypium</taxon>
    </lineage>
</organism>
<name>A0A0B0MNV2_GOSAR</name>